<feature type="region of interest" description="Disordered" evidence="1">
    <location>
        <begin position="52"/>
        <end position="84"/>
    </location>
</feature>
<reference evidence="2" key="1">
    <citation type="submission" date="2025-08" db="UniProtKB">
        <authorList>
            <consortium name="Ensembl"/>
        </authorList>
    </citation>
    <scope>IDENTIFICATION</scope>
</reference>
<dbReference type="InterPro" id="IPR039878">
    <property type="entry name" value="RBM33"/>
</dbReference>
<name>A0A8D0G7Y6_SPHPU</name>
<dbReference type="GeneTree" id="ENSGT00530000063891"/>
<dbReference type="PANTHER" id="PTHR22014">
    <property type="entry name" value="RNA-BINDING PROTEIN 33"/>
    <property type="match status" value="1"/>
</dbReference>
<organism evidence="2 3">
    <name type="scientific">Sphenodon punctatus</name>
    <name type="common">Tuatara</name>
    <name type="synonym">Hatteria punctata</name>
    <dbReference type="NCBI Taxonomy" id="8508"/>
    <lineage>
        <taxon>Eukaryota</taxon>
        <taxon>Metazoa</taxon>
        <taxon>Chordata</taxon>
        <taxon>Craniata</taxon>
        <taxon>Vertebrata</taxon>
        <taxon>Euteleostomi</taxon>
        <taxon>Lepidosauria</taxon>
        <taxon>Sphenodontia</taxon>
        <taxon>Sphenodontidae</taxon>
        <taxon>Sphenodon</taxon>
    </lineage>
</organism>
<feature type="region of interest" description="Disordered" evidence="1">
    <location>
        <begin position="1"/>
        <end position="37"/>
    </location>
</feature>
<accession>A0A8D0G7Y6</accession>
<feature type="compositionally biased region" description="Basic and acidic residues" evidence="1">
    <location>
        <begin position="15"/>
        <end position="31"/>
    </location>
</feature>
<protein>
    <submittedName>
        <fullName evidence="2">Uncharacterized protein</fullName>
    </submittedName>
</protein>
<keyword evidence="3" id="KW-1185">Reference proteome</keyword>
<evidence type="ECO:0000313" key="3">
    <source>
        <dbReference type="Proteomes" id="UP000694392"/>
    </source>
</evidence>
<dbReference type="PANTHER" id="PTHR22014:SF2">
    <property type="entry name" value="RNA-BINDING PROTEIN 33"/>
    <property type="match status" value="1"/>
</dbReference>
<dbReference type="Ensembl" id="ENSSPUT00000003397.1">
    <property type="protein sequence ID" value="ENSSPUP00000003199.1"/>
    <property type="gene ID" value="ENSSPUG00000002471.1"/>
</dbReference>
<reference evidence="2" key="2">
    <citation type="submission" date="2025-09" db="UniProtKB">
        <authorList>
            <consortium name="Ensembl"/>
        </authorList>
    </citation>
    <scope>IDENTIFICATION</scope>
</reference>
<dbReference type="AlphaFoldDB" id="A0A8D0G7Y6"/>
<evidence type="ECO:0000256" key="1">
    <source>
        <dbReference type="SAM" id="MobiDB-lite"/>
    </source>
</evidence>
<dbReference type="Proteomes" id="UP000694392">
    <property type="component" value="Unplaced"/>
</dbReference>
<proteinExistence type="predicted"/>
<evidence type="ECO:0000313" key="2">
    <source>
        <dbReference type="Ensembl" id="ENSSPUP00000003199.1"/>
    </source>
</evidence>
<sequence>MAAALGGGADDDFDQFDKPGAERSWRRRTGDDDWDSELEDDLLSEDLLAGKKNHSDLSDEELNDDLLQSDNEEEQNFSSRGISVSVNATSDMVASFELP</sequence>
<dbReference type="GO" id="GO:0003723">
    <property type="term" value="F:RNA binding"/>
    <property type="evidence" value="ECO:0007669"/>
    <property type="project" value="TreeGrafter"/>
</dbReference>